<evidence type="ECO:0000313" key="2">
    <source>
        <dbReference type="EMBL" id="QKY78981.1"/>
    </source>
</evidence>
<organism evidence="2 3">
    <name type="scientific">Arthrobacter phage Jinkies</name>
    <dbReference type="NCBI Taxonomy" id="2743903"/>
    <lineage>
        <taxon>Viruses</taxon>
        <taxon>Duplodnaviria</taxon>
        <taxon>Heunggongvirae</taxon>
        <taxon>Uroviricota</taxon>
        <taxon>Caudoviricetes</taxon>
        <taxon>Berryhillviridae</taxon>
        <taxon>Jinkiesvirus</taxon>
        <taxon>Jinkiesvirus jinkies</taxon>
    </lineage>
</organism>
<dbReference type="EMBL" id="MT498043">
    <property type="protein sequence ID" value="QKY78981.1"/>
    <property type="molecule type" value="Genomic_DNA"/>
</dbReference>
<evidence type="ECO:0000313" key="3">
    <source>
        <dbReference type="Proteomes" id="UP000594363"/>
    </source>
</evidence>
<sequence length="375" mass="39103">MAEVFDVPELETLRLLNAGTEVDYADSAITYIQSVMPEWVPRGGNTEVVLIEALAVMLGPEILSLQLLGPRVVEQLVGLMGTTRSEGTEARGRAEFTVTNSAPVQTIPAGTRLRLALDTSLETVDLLTVEDLTIITTESLTGQVNVIAEQVGSLPNGSPSGAPLSVVDNLPFIESAKLAAALLGGADLEADDQFNARAAAVLARQNSTLVHSEQFAYAALSQVGIGRALTLDNFDPADPLVTSYGHVTVAVAGLDGLAVDAAVMTDIRNYLAEQALASLSVHVIAPTYTPVDIAVTVKAAAGWTEEAVQASVEAALTKWIDPTTWGWDDSATQFEIVAVVAAAPGVREVLTAPATITLDGVAPLPTLGDVTVTVV</sequence>
<name>A0A7S5WS14_9CAUD</name>
<dbReference type="InterPro" id="IPR006949">
    <property type="entry name" value="Barrel_Baseplate_J-like"/>
</dbReference>
<dbReference type="Proteomes" id="UP000594363">
    <property type="component" value="Segment"/>
</dbReference>
<feature type="domain" description="Baseplate protein J-like barrel" evidence="1">
    <location>
        <begin position="97"/>
        <end position="185"/>
    </location>
</feature>
<dbReference type="Pfam" id="PF04865">
    <property type="entry name" value="Baseplate_J"/>
    <property type="match status" value="1"/>
</dbReference>
<protein>
    <submittedName>
        <fullName evidence="2">Baseplate J protein</fullName>
    </submittedName>
</protein>
<gene>
    <name evidence="2" type="primary">33</name>
    <name evidence="2" type="ORF">Jinkies_33</name>
</gene>
<evidence type="ECO:0000259" key="1">
    <source>
        <dbReference type="Pfam" id="PF04865"/>
    </source>
</evidence>
<accession>A0A7S5WS14</accession>
<proteinExistence type="predicted"/>
<keyword evidence="3" id="KW-1185">Reference proteome</keyword>
<reference evidence="2 3" key="1">
    <citation type="submission" date="2020-05" db="EMBL/GenBank/DDBJ databases">
        <authorList>
            <person name="Bohanan V.A."/>
            <person name="Brazelton B.R."/>
            <person name="Coffey L.M."/>
            <person name="Donovan A.R."/>
            <person name="Gales A.C."/>
            <person name="Glasscock A.J."/>
            <person name="Grill M."/>
            <person name="Harper M.C."/>
            <person name="Hollowell C.E."/>
            <person name="Liu T.Y."/>
            <person name="Mansour C."/>
            <person name="McDowell A.D."/>
            <person name="Miller T.E."/>
            <person name="Nash A.G."/>
            <person name="Seo J."/>
            <person name="Sherman Z.A."/>
            <person name="Albert R.M."/>
            <person name="Ayala A."/>
            <person name="Monti D.L."/>
            <person name="Garlena R.A."/>
            <person name="Russell D.A."/>
            <person name="Pope W.H."/>
            <person name="Jacobs-Sera D."/>
            <person name="Hatfull G.F."/>
        </authorList>
    </citation>
    <scope>NUCLEOTIDE SEQUENCE [LARGE SCALE GENOMIC DNA]</scope>
</reference>